<evidence type="ECO:0000256" key="6">
    <source>
        <dbReference type="ARBA" id="ARBA00022801"/>
    </source>
</evidence>
<evidence type="ECO:0000256" key="3">
    <source>
        <dbReference type="ARBA" id="ARBA00007353"/>
    </source>
</evidence>
<dbReference type="RefSeq" id="WP_132074892.1">
    <property type="nucleotide sequence ID" value="NZ_SLUI01000001.1"/>
</dbReference>
<evidence type="ECO:0000256" key="9">
    <source>
        <dbReference type="ARBA" id="ARBA00048968"/>
    </source>
</evidence>
<dbReference type="PANTHER" id="PTHR30616">
    <property type="entry name" value="UNCHARACTERIZED PROTEIN YFIH"/>
    <property type="match status" value="1"/>
</dbReference>
<dbReference type="PANTHER" id="PTHR30616:SF2">
    <property type="entry name" value="PURINE NUCLEOSIDE PHOSPHORYLASE LACC1"/>
    <property type="match status" value="1"/>
</dbReference>
<evidence type="ECO:0000256" key="11">
    <source>
        <dbReference type="RuleBase" id="RU361274"/>
    </source>
</evidence>
<dbReference type="GO" id="GO:0017061">
    <property type="term" value="F:S-methyl-5-thioadenosine phosphorylase activity"/>
    <property type="evidence" value="ECO:0007669"/>
    <property type="project" value="UniProtKB-EC"/>
</dbReference>
<evidence type="ECO:0000313" key="13">
    <source>
        <dbReference type="Proteomes" id="UP000295063"/>
    </source>
</evidence>
<dbReference type="AlphaFoldDB" id="A0A4R1QBB7"/>
<accession>A0A4R1QBB7</accession>
<reference evidence="12 13" key="1">
    <citation type="submission" date="2019-03" db="EMBL/GenBank/DDBJ databases">
        <title>Genomic Encyclopedia of Type Strains, Phase IV (KMG-IV): sequencing the most valuable type-strain genomes for metagenomic binning, comparative biology and taxonomic classification.</title>
        <authorList>
            <person name="Goeker M."/>
        </authorList>
    </citation>
    <scope>NUCLEOTIDE SEQUENCE [LARGE SCALE GENOMIC DNA]</scope>
    <source>
        <strain evidence="12 13">DSM 15969</strain>
    </source>
</reference>
<proteinExistence type="inferred from homology"/>
<sequence length="270" mass="29352">MDQFVLRRGKNNIWYGIFPSFARLGIKHGVSTRLGGVSGTPFASLNLGLHTGDKAEDVVVNRQRFCEAVDVDYTKVVTAEQVHGDEIRIVGLNEAGRGMKSYVQALPGTDGLITNCKGLPLLLLFADCVPVLIADPVRGVVGISHAGWKGTMAKIAAKTVTAMQANFGTNPSDCVVAIGPSIGSCCYQVDETVVNKLQSGFREWQRFVTSQQDKWLLDLWEVNRQQLLDIGVRQEQISISGVCTACNTDVFFSYRQEGGQTGRIGAIITL</sequence>
<keyword evidence="5" id="KW-0479">Metal-binding</keyword>
<dbReference type="EMBL" id="SLUI01000001">
    <property type="protein sequence ID" value="TCL40255.1"/>
    <property type="molecule type" value="Genomic_DNA"/>
</dbReference>
<comment type="catalytic activity">
    <reaction evidence="10">
        <text>S-methyl-5'-thioadenosine + phosphate = 5-(methylsulfanyl)-alpha-D-ribose 1-phosphate + adenine</text>
        <dbReference type="Rhea" id="RHEA:11852"/>
        <dbReference type="ChEBI" id="CHEBI:16708"/>
        <dbReference type="ChEBI" id="CHEBI:17509"/>
        <dbReference type="ChEBI" id="CHEBI:43474"/>
        <dbReference type="ChEBI" id="CHEBI:58533"/>
        <dbReference type="EC" id="2.4.2.28"/>
    </reaction>
    <physiologicalReaction direction="left-to-right" evidence="10">
        <dbReference type="Rhea" id="RHEA:11853"/>
    </physiologicalReaction>
</comment>
<evidence type="ECO:0000256" key="10">
    <source>
        <dbReference type="ARBA" id="ARBA00049893"/>
    </source>
</evidence>
<evidence type="ECO:0000313" key="12">
    <source>
        <dbReference type="EMBL" id="TCL40255.1"/>
    </source>
</evidence>
<dbReference type="OrthoDB" id="4279at2"/>
<keyword evidence="7" id="KW-0862">Zinc</keyword>
<dbReference type="InterPro" id="IPR038371">
    <property type="entry name" value="Cu_polyphenol_OxRdtase_sf"/>
</dbReference>
<dbReference type="InterPro" id="IPR011324">
    <property type="entry name" value="Cytotoxic_necrot_fac-like_cat"/>
</dbReference>
<dbReference type="GO" id="GO:0005507">
    <property type="term" value="F:copper ion binding"/>
    <property type="evidence" value="ECO:0007669"/>
    <property type="project" value="TreeGrafter"/>
</dbReference>
<dbReference type="GO" id="GO:0016787">
    <property type="term" value="F:hydrolase activity"/>
    <property type="evidence" value="ECO:0007669"/>
    <property type="project" value="UniProtKB-KW"/>
</dbReference>
<dbReference type="CDD" id="cd16833">
    <property type="entry name" value="YfiH"/>
    <property type="match status" value="1"/>
</dbReference>
<evidence type="ECO:0000256" key="1">
    <source>
        <dbReference type="ARBA" id="ARBA00000553"/>
    </source>
</evidence>
<dbReference type="NCBIfam" id="TIGR00726">
    <property type="entry name" value="peptidoglycan editing factor PgeF"/>
    <property type="match status" value="1"/>
</dbReference>
<dbReference type="Gene3D" id="3.60.140.10">
    <property type="entry name" value="CNF1/YfiH-like putative cysteine hydrolases"/>
    <property type="match status" value="1"/>
</dbReference>
<keyword evidence="13" id="KW-1185">Reference proteome</keyword>
<name>A0A4R1QBB7_9FIRM</name>
<keyword evidence="6" id="KW-0378">Hydrolase</keyword>
<organism evidence="12 13">
    <name type="scientific">Anaerospora hongkongensis</name>
    <dbReference type="NCBI Taxonomy" id="244830"/>
    <lineage>
        <taxon>Bacteria</taxon>
        <taxon>Bacillati</taxon>
        <taxon>Bacillota</taxon>
        <taxon>Negativicutes</taxon>
        <taxon>Selenomonadales</taxon>
        <taxon>Sporomusaceae</taxon>
        <taxon>Anaerospora</taxon>
    </lineage>
</organism>
<comment type="function">
    <text evidence="2">Purine nucleoside enzyme that catalyzes the phosphorolysis of adenosine and inosine nucleosides, yielding D-ribose 1-phosphate and the respective free bases, adenine and hypoxanthine. Also catalyzes the phosphorolysis of S-methyl-5'-thioadenosine into adenine and S-methyl-5-thio-alpha-D-ribose 1-phosphate. Also has adenosine deaminase activity.</text>
</comment>
<evidence type="ECO:0000256" key="2">
    <source>
        <dbReference type="ARBA" id="ARBA00003215"/>
    </source>
</evidence>
<evidence type="ECO:0000256" key="4">
    <source>
        <dbReference type="ARBA" id="ARBA00022679"/>
    </source>
</evidence>
<evidence type="ECO:0000256" key="7">
    <source>
        <dbReference type="ARBA" id="ARBA00022833"/>
    </source>
</evidence>
<dbReference type="InterPro" id="IPR003730">
    <property type="entry name" value="Cu_polyphenol_OxRdtase"/>
</dbReference>
<dbReference type="Pfam" id="PF02578">
    <property type="entry name" value="Cu-oxidase_4"/>
    <property type="match status" value="1"/>
</dbReference>
<evidence type="ECO:0000256" key="5">
    <source>
        <dbReference type="ARBA" id="ARBA00022723"/>
    </source>
</evidence>
<keyword evidence="4" id="KW-0808">Transferase</keyword>
<dbReference type="Proteomes" id="UP000295063">
    <property type="component" value="Unassembled WGS sequence"/>
</dbReference>
<evidence type="ECO:0000256" key="8">
    <source>
        <dbReference type="ARBA" id="ARBA00047989"/>
    </source>
</evidence>
<comment type="catalytic activity">
    <reaction evidence="9">
        <text>adenosine + phosphate = alpha-D-ribose 1-phosphate + adenine</text>
        <dbReference type="Rhea" id="RHEA:27642"/>
        <dbReference type="ChEBI" id="CHEBI:16335"/>
        <dbReference type="ChEBI" id="CHEBI:16708"/>
        <dbReference type="ChEBI" id="CHEBI:43474"/>
        <dbReference type="ChEBI" id="CHEBI:57720"/>
        <dbReference type="EC" id="2.4.2.1"/>
    </reaction>
    <physiologicalReaction direction="left-to-right" evidence="9">
        <dbReference type="Rhea" id="RHEA:27643"/>
    </physiologicalReaction>
</comment>
<protein>
    <recommendedName>
        <fullName evidence="11">Purine nucleoside phosphorylase</fullName>
    </recommendedName>
</protein>
<gene>
    <name evidence="12" type="ORF">EV210_101456</name>
</gene>
<comment type="similarity">
    <text evidence="3 11">Belongs to the purine nucleoside phosphorylase YfiH/LACC1 family.</text>
</comment>
<dbReference type="SUPFAM" id="SSF64438">
    <property type="entry name" value="CNF1/YfiH-like putative cysteine hydrolases"/>
    <property type="match status" value="1"/>
</dbReference>
<comment type="catalytic activity">
    <reaction evidence="8">
        <text>adenosine + H2O + H(+) = inosine + NH4(+)</text>
        <dbReference type="Rhea" id="RHEA:24408"/>
        <dbReference type="ChEBI" id="CHEBI:15377"/>
        <dbReference type="ChEBI" id="CHEBI:15378"/>
        <dbReference type="ChEBI" id="CHEBI:16335"/>
        <dbReference type="ChEBI" id="CHEBI:17596"/>
        <dbReference type="ChEBI" id="CHEBI:28938"/>
        <dbReference type="EC" id="3.5.4.4"/>
    </reaction>
    <physiologicalReaction direction="left-to-right" evidence="8">
        <dbReference type="Rhea" id="RHEA:24409"/>
    </physiologicalReaction>
</comment>
<comment type="caution">
    <text evidence="12">The sequence shown here is derived from an EMBL/GenBank/DDBJ whole genome shotgun (WGS) entry which is preliminary data.</text>
</comment>
<comment type="catalytic activity">
    <reaction evidence="1">
        <text>inosine + phosphate = alpha-D-ribose 1-phosphate + hypoxanthine</text>
        <dbReference type="Rhea" id="RHEA:27646"/>
        <dbReference type="ChEBI" id="CHEBI:17368"/>
        <dbReference type="ChEBI" id="CHEBI:17596"/>
        <dbReference type="ChEBI" id="CHEBI:43474"/>
        <dbReference type="ChEBI" id="CHEBI:57720"/>
        <dbReference type="EC" id="2.4.2.1"/>
    </reaction>
    <physiologicalReaction direction="left-to-right" evidence="1">
        <dbReference type="Rhea" id="RHEA:27647"/>
    </physiologicalReaction>
</comment>